<organism evidence="2 3">
    <name type="scientific">Venturia inaequalis</name>
    <name type="common">Apple scab fungus</name>
    <dbReference type="NCBI Taxonomy" id="5025"/>
    <lineage>
        <taxon>Eukaryota</taxon>
        <taxon>Fungi</taxon>
        <taxon>Dikarya</taxon>
        <taxon>Ascomycota</taxon>
        <taxon>Pezizomycotina</taxon>
        <taxon>Dothideomycetes</taxon>
        <taxon>Pleosporomycetidae</taxon>
        <taxon>Venturiales</taxon>
        <taxon>Venturiaceae</taxon>
        <taxon>Venturia</taxon>
    </lineage>
</organism>
<feature type="compositionally biased region" description="Basic residues" evidence="1">
    <location>
        <begin position="141"/>
        <end position="154"/>
    </location>
</feature>
<dbReference type="EMBL" id="WNWQ01001167">
    <property type="protein sequence ID" value="KAE9962103.1"/>
    <property type="molecule type" value="Genomic_DNA"/>
</dbReference>
<name>A0A8H3U356_VENIN</name>
<proteinExistence type="predicted"/>
<accession>A0A8H3U356</accession>
<dbReference type="AlphaFoldDB" id="A0A8H3U356"/>
<feature type="region of interest" description="Disordered" evidence="1">
    <location>
        <begin position="124"/>
        <end position="154"/>
    </location>
</feature>
<sequence length="154" mass="17726">MSLSLDNADIQTMKSCIKRDLEFIHKGPSSTAKTSPANISFLTSLEDDKYRISFVLDGKQEVLSEKSKFARPATETVEQAWFELYKVVAGKAGWIDKEFWKTDVVEEGGVVRQVWVADVIDMKEEEEEEERKKKLEEAAKREKRKKKLPTKIRA</sequence>
<comment type="caution">
    <text evidence="2">The sequence shown here is derived from an EMBL/GenBank/DDBJ whole genome shotgun (WGS) entry which is preliminary data.</text>
</comment>
<evidence type="ECO:0000313" key="2">
    <source>
        <dbReference type="EMBL" id="KAE9962103.1"/>
    </source>
</evidence>
<evidence type="ECO:0000313" key="3">
    <source>
        <dbReference type="Proteomes" id="UP000433883"/>
    </source>
</evidence>
<protein>
    <submittedName>
        <fullName evidence="2">Uncharacterized protein</fullName>
    </submittedName>
</protein>
<dbReference type="Proteomes" id="UP000433883">
    <property type="component" value="Unassembled WGS sequence"/>
</dbReference>
<feature type="compositionally biased region" description="Basic and acidic residues" evidence="1">
    <location>
        <begin position="130"/>
        <end position="140"/>
    </location>
</feature>
<gene>
    <name evidence="2" type="ORF">BLS_000822</name>
</gene>
<reference evidence="2 3" key="1">
    <citation type="submission" date="2019-11" db="EMBL/GenBank/DDBJ databases">
        <title>Venturia inaequalis Genome Resource.</title>
        <authorList>
            <person name="Lichtner F.J."/>
        </authorList>
    </citation>
    <scope>NUCLEOTIDE SEQUENCE [LARGE SCALE GENOMIC DNA]</scope>
    <source>
        <strain evidence="2">Bline_iso_100314</strain>
    </source>
</reference>
<evidence type="ECO:0000256" key="1">
    <source>
        <dbReference type="SAM" id="MobiDB-lite"/>
    </source>
</evidence>